<dbReference type="EMBL" id="RKHL01000001">
    <property type="protein sequence ID" value="ROR82947.1"/>
    <property type="molecule type" value="Genomic_DNA"/>
</dbReference>
<dbReference type="Proteomes" id="UP000266915">
    <property type="component" value="Unassembled WGS sequence"/>
</dbReference>
<dbReference type="InterPro" id="IPR008927">
    <property type="entry name" value="6-PGluconate_DH-like_C_sf"/>
</dbReference>
<comment type="catalytic activity">
    <reaction evidence="5">
        <text>L-proline + NAD(+) = (S)-1-pyrroline-5-carboxylate + NADH + 2 H(+)</text>
        <dbReference type="Rhea" id="RHEA:14105"/>
        <dbReference type="ChEBI" id="CHEBI:15378"/>
        <dbReference type="ChEBI" id="CHEBI:17388"/>
        <dbReference type="ChEBI" id="CHEBI:57540"/>
        <dbReference type="ChEBI" id="CHEBI:57945"/>
        <dbReference type="ChEBI" id="CHEBI:60039"/>
        <dbReference type="EC" id="1.5.1.2"/>
    </reaction>
</comment>
<comment type="similarity">
    <text evidence="1 5">Belongs to the pyrroline-5-carboxylate reductase family.</text>
</comment>
<dbReference type="InterPro" id="IPR028939">
    <property type="entry name" value="P5C_Rdtase_cat_N"/>
</dbReference>
<name>A0A3N2C601_9MICO</name>
<dbReference type="InterPro" id="IPR029036">
    <property type="entry name" value="P5CR_dimer"/>
</dbReference>
<dbReference type="RefSeq" id="WP_085513996.1">
    <property type="nucleotide sequence ID" value="NZ_FXAP01000006.1"/>
</dbReference>
<keyword evidence="5" id="KW-0028">Amino-acid biosynthesis</keyword>
<evidence type="ECO:0000256" key="2">
    <source>
        <dbReference type="ARBA" id="ARBA00022857"/>
    </source>
</evidence>
<dbReference type="Pfam" id="PF03807">
    <property type="entry name" value="F420_oxidored"/>
    <property type="match status" value="1"/>
</dbReference>
<dbReference type="PANTHER" id="PTHR11645:SF0">
    <property type="entry name" value="PYRROLINE-5-CARBOXYLATE REDUCTASE 3"/>
    <property type="match status" value="1"/>
</dbReference>
<comment type="catalytic activity">
    <reaction evidence="5">
        <text>L-proline + NADP(+) = (S)-1-pyrroline-5-carboxylate + NADPH + 2 H(+)</text>
        <dbReference type="Rhea" id="RHEA:14109"/>
        <dbReference type="ChEBI" id="CHEBI:15378"/>
        <dbReference type="ChEBI" id="CHEBI:17388"/>
        <dbReference type="ChEBI" id="CHEBI:57783"/>
        <dbReference type="ChEBI" id="CHEBI:58349"/>
        <dbReference type="ChEBI" id="CHEBI:60039"/>
        <dbReference type="EC" id="1.5.1.2"/>
    </reaction>
</comment>
<dbReference type="GO" id="GO:0055129">
    <property type="term" value="P:L-proline biosynthetic process"/>
    <property type="evidence" value="ECO:0007669"/>
    <property type="project" value="UniProtKB-UniRule"/>
</dbReference>
<comment type="caution">
    <text evidence="10">The sequence shown here is derived from an EMBL/GenBank/DDBJ whole genome shotgun (WGS) entry which is preliminary data.</text>
</comment>
<dbReference type="FunFam" id="1.10.3730.10:FF:000001">
    <property type="entry name" value="Pyrroline-5-carboxylate reductase"/>
    <property type="match status" value="1"/>
</dbReference>
<protein>
    <recommendedName>
        <fullName evidence="5 6">Pyrroline-5-carboxylate reductase</fullName>
        <shortName evidence="5">P5C reductase</shortName>
        <shortName evidence="5">P5CR</shortName>
        <ecNumber evidence="5 6">1.5.1.2</ecNumber>
    </recommendedName>
    <alternativeName>
        <fullName evidence="5">PCA reductase</fullName>
    </alternativeName>
</protein>
<feature type="binding site" evidence="7">
    <location>
        <position position="68"/>
    </location>
    <ligand>
        <name>NADPH</name>
        <dbReference type="ChEBI" id="CHEBI:57783"/>
    </ligand>
</feature>
<reference evidence="10 11" key="1">
    <citation type="submission" date="2018-11" db="EMBL/GenBank/DDBJ databases">
        <title>Sequencing the genomes of 1000 actinobacteria strains.</title>
        <authorList>
            <person name="Klenk H.-P."/>
        </authorList>
    </citation>
    <scope>NUCLEOTIDE SEQUENCE [LARGE SCALE GENOMIC DNA]</scope>
    <source>
        <strain evidence="10 11">DSM 14012</strain>
    </source>
</reference>
<dbReference type="SUPFAM" id="SSF48179">
    <property type="entry name" value="6-phosphogluconate dehydrogenase C-terminal domain-like"/>
    <property type="match status" value="1"/>
</dbReference>
<keyword evidence="5" id="KW-0641">Proline biosynthesis</keyword>
<evidence type="ECO:0000256" key="5">
    <source>
        <dbReference type="HAMAP-Rule" id="MF_01925"/>
    </source>
</evidence>
<dbReference type="Pfam" id="PF14748">
    <property type="entry name" value="P5CR_dimer"/>
    <property type="match status" value="1"/>
</dbReference>
<dbReference type="InterPro" id="IPR000304">
    <property type="entry name" value="Pyrroline-COOH_reductase"/>
</dbReference>
<dbReference type="UniPathway" id="UPA00098">
    <property type="reaction ID" value="UER00361"/>
</dbReference>
<keyword evidence="5" id="KW-0963">Cytoplasm</keyword>
<sequence>MSETISLPSIAILGAGSMGGAVLRGLVQPGVEVDGGITVTNRTIAKAEALAELPGVTSIALEQDADGNRRAAAAAKIVLIGVKPYLVADLLAEIADALQPGTIVVSLAAGIRGAAFEAALPESVSVLRSMPNTPSYVGLGVTGLAPGTRSSEDDLAVVTALFETVGQVVVIPESKIDALSAISGSGPAYVYYLIEELTRTAIGLGFTPEQASVMVNGTFRGATELLATTGESAEQLRINVTSPKGTTERALAVLAEAGFSETFDRATAAAIARAEELSAS</sequence>
<dbReference type="InterPro" id="IPR036291">
    <property type="entry name" value="NAD(P)-bd_dom_sf"/>
</dbReference>
<keyword evidence="11" id="KW-1185">Reference proteome</keyword>
<feature type="binding site" evidence="7">
    <location>
        <begin position="13"/>
        <end position="18"/>
    </location>
    <ligand>
        <name>NADP(+)</name>
        <dbReference type="ChEBI" id="CHEBI:58349"/>
    </ligand>
</feature>
<dbReference type="Gene3D" id="3.40.50.720">
    <property type="entry name" value="NAD(P)-binding Rossmann-like Domain"/>
    <property type="match status" value="1"/>
</dbReference>
<evidence type="ECO:0000256" key="3">
    <source>
        <dbReference type="ARBA" id="ARBA00023002"/>
    </source>
</evidence>
<organism evidence="10 11">
    <name type="scientific">Plantibacter flavus</name>
    <dbReference type="NCBI Taxonomy" id="150123"/>
    <lineage>
        <taxon>Bacteria</taxon>
        <taxon>Bacillati</taxon>
        <taxon>Actinomycetota</taxon>
        <taxon>Actinomycetes</taxon>
        <taxon>Micrococcales</taxon>
        <taxon>Microbacteriaceae</taxon>
        <taxon>Plantibacter</taxon>
    </lineage>
</organism>
<feature type="domain" description="Pyrroline-5-carboxylate reductase catalytic N-terminal" evidence="8">
    <location>
        <begin position="10"/>
        <end position="110"/>
    </location>
</feature>
<comment type="function">
    <text evidence="4 5">Catalyzes the reduction of 1-pyrroline-5-carboxylate (PCA) to L-proline.</text>
</comment>
<evidence type="ECO:0000313" key="11">
    <source>
        <dbReference type="Proteomes" id="UP000266915"/>
    </source>
</evidence>
<proteinExistence type="inferred from homology"/>
<evidence type="ECO:0000256" key="1">
    <source>
        <dbReference type="ARBA" id="ARBA00005525"/>
    </source>
</evidence>
<dbReference type="EC" id="1.5.1.2" evidence="5 6"/>
<dbReference type="NCBIfam" id="TIGR00112">
    <property type="entry name" value="proC"/>
    <property type="match status" value="1"/>
</dbReference>
<evidence type="ECO:0000256" key="7">
    <source>
        <dbReference type="PIRSR" id="PIRSR000193-1"/>
    </source>
</evidence>
<keyword evidence="3 5" id="KW-0560">Oxidoreductase</keyword>
<evidence type="ECO:0000259" key="9">
    <source>
        <dbReference type="Pfam" id="PF14748"/>
    </source>
</evidence>
<dbReference type="PANTHER" id="PTHR11645">
    <property type="entry name" value="PYRROLINE-5-CARBOXYLATE REDUCTASE"/>
    <property type="match status" value="1"/>
</dbReference>
<dbReference type="PIRSF" id="PIRSF000193">
    <property type="entry name" value="Pyrrol-5-carb_rd"/>
    <property type="match status" value="1"/>
</dbReference>
<dbReference type="Gene3D" id="1.10.3730.10">
    <property type="entry name" value="ProC C-terminal domain-like"/>
    <property type="match status" value="1"/>
</dbReference>
<evidence type="ECO:0000256" key="4">
    <source>
        <dbReference type="ARBA" id="ARBA00058118"/>
    </source>
</evidence>
<dbReference type="HAMAP" id="MF_01925">
    <property type="entry name" value="P5C_reductase"/>
    <property type="match status" value="1"/>
</dbReference>
<dbReference type="GO" id="GO:0004735">
    <property type="term" value="F:pyrroline-5-carboxylate reductase activity"/>
    <property type="evidence" value="ECO:0007669"/>
    <property type="project" value="UniProtKB-UniRule"/>
</dbReference>
<dbReference type="AlphaFoldDB" id="A0A3N2C601"/>
<evidence type="ECO:0000256" key="6">
    <source>
        <dbReference type="NCBIfam" id="TIGR00112"/>
    </source>
</evidence>
<dbReference type="GO" id="GO:0005737">
    <property type="term" value="C:cytoplasm"/>
    <property type="evidence" value="ECO:0007669"/>
    <property type="project" value="UniProtKB-SubCell"/>
</dbReference>
<comment type="pathway">
    <text evidence="5">Amino-acid biosynthesis; L-proline biosynthesis; L-proline from L-glutamate 5-semialdehyde: step 1/1.</text>
</comment>
<feature type="domain" description="Pyrroline-5-carboxylate reductase dimerisation" evidence="9">
    <location>
        <begin position="173"/>
        <end position="277"/>
    </location>
</feature>
<comment type="subcellular location">
    <subcellularLocation>
        <location evidence="5">Cytoplasm</location>
    </subcellularLocation>
</comment>
<gene>
    <name evidence="5" type="primary">proC</name>
    <name evidence="10" type="ORF">EDD42_3049</name>
</gene>
<keyword evidence="2 5" id="KW-0521">NADP</keyword>
<accession>A0A3N2C601</accession>
<evidence type="ECO:0000313" key="10">
    <source>
        <dbReference type="EMBL" id="ROR82947.1"/>
    </source>
</evidence>
<evidence type="ECO:0000259" key="8">
    <source>
        <dbReference type="Pfam" id="PF03807"/>
    </source>
</evidence>
<dbReference type="SUPFAM" id="SSF51735">
    <property type="entry name" value="NAD(P)-binding Rossmann-fold domains"/>
    <property type="match status" value="1"/>
</dbReference>